<dbReference type="EMBL" id="DNAN01000056">
    <property type="protein sequence ID" value="HAW74405.1"/>
    <property type="molecule type" value="Genomic_DNA"/>
</dbReference>
<sequence>MSDDFTKLFMESQNAKIAGQSFIYRHPITGETKEGAGEAPLPWGEYPPGMEPQSSEGDAYDLNRGLFRPLPDSLFRPNALSETKAQPEGSQIDDPYWATASKILHDYMKPGEGADMASDDYANYGVRFISSFENNLGAMAVNTVKLSGAPTPVHKAMYYLLETGDRDGITASGFGRAALNMATDPFNWVGLATFGIGTAGKMAGQKLTKMAFKDLLKEIVISKPTKASVALGAEGAVFAAADDLARQNVAVEAGVQDEIDPTRAAISGVTGAVLGERLGAGGGAAIEAVRRGVVKAGQAADARIAERAADTGVTLTAGADPTDAIDQVISATGKLLTPKNERQTFTMAPENVRAHKSPPQLLVAGNGEKATIPVTQAYNANNKQINFANIDALTEQHPNPLSSAEEWLSMEQAALGGEYLPHPPMQAIKYAQDPNLMAEKLRKLTPELKAGVDEGFAYVDQIRQIYKGGSADPKMTADLFVWGILSRGAGPTQQEAAFLDIMQDAQPMMAKVVDGTFTADDAASWTANMKKSLPEGSPGKQVTMNVNAAGALLRELAKVPEGSNQTVLETLHGMLADENVTAKMIRRKFMELTDSAGIDNKVVSFVLLVAGRDDVLVMDRIQGRHLWDDGRFDGFNIYDGYYKEGTTVQEGLHGIFRGPRGVLFTEMLENGMRPNVQKAYEMVGRPQDASLGRFHWETWVIEGEQVVSHSTLDSIAKNTPVGGRVTEGKTDEFASGLTYIRGSKGPVQEYTLSNGDKVYMDPVQTKKFLKFIKSAKAGIIPQDFKVTERADIPWYERPEVNRENLDRAARDYANATPDGAILPSSKGANKSADTTRRGSRKRGVDNPASNGGG</sequence>
<dbReference type="Proteomes" id="UP000263517">
    <property type="component" value="Unassembled WGS sequence"/>
</dbReference>
<gene>
    <name evidence="2" type="ORF">DCW74_01570</name>
</gene>
<proteinExistence type="predicted"/>
<evidence type="ECO:0000313" key="3">
    <source>
        <dbReference type="Proteomes" id="UP000263517"/>
    </source>
</evidence>
<comment type="caution">
    <text evidence="2">The sequence shown here is derived from an EMBL/GenBank/DDBJ whole genome shotgun (WGS) entry which is preliminary data.</text>
</comment>
<name>A0A350NZD8_9ALTE</name>
<feature type="region of interest" description="Disordered" evidence="1">
    <location>
        <begin position="810"/>
        <end position="853"/>
    </location>
</feature>
<organism evidence="2 3">
    <name type="scientific">Alteromonas australica</name>
    <dbReference type="NCBI Taxonomy" id="589873"/>
    <lineage>
        <taxon>Bacteria</taxon>
        <taxon>Pseudomonadati</taxon>
        <taxon>Pseudomonadota</taxon>
        <taxon>Gammaproteobacteria</taxon>
        <taxon>Alteromonadales</taxon>
        <taxon>Alteromonadaceae</taxon>
        <taxon>Alteromonas/Salinimonas group</taxon>
        <taxon>Alteromonas</taxon>
    </lineage>
</organism>
<evidence type="ECO:0000313" key="2">
    <source>
        <dbReference type="EMBL" id="HAW74405.1"/>
    </source>
</evidence>
<protein>
    <submittedName>
        <fullName evidence="2">Uncharacterized protein</fullName>
    </submittedName>
</protein>
<evidence type="ECO:0000256" key="1">
    <source>
        <dbReference type="SAM" id="MobiDB-lite"/>
    </source>
</evidence>
<reference evidence="2 3" key="1">
    <citation type="journal article" date="2018" name="Nat. Biotechnol.">
        <title>A standardized bacterial taxonomy based on genome phylogeny substantially revises the tree of life.</title>
        <authorList>
            <person name="Parks D.H."/>
            <person name="Chuvochina M."/>
            <person name="Waite D.W."/>
            <person name="Rinke C."/>
            <person name="Skarshewski A."/>
            <person name="Chaumeil P.A."/>
            <person name="Hugenholtz P."/>
        </authorList>
    </citation>
    <scope>NUCLEOTIDE SEQUENCE [LARGE SCALE GENOMIC DNA]</scope>
    <source>
        <strain evidence="2">UBA11978</strain>
    </source>
</reference>
<feature type="region of interest" description="Disordered" evidence="1">
    <location>
        <begin position="30"/>
        <end position="58"/>
    </location>
</feature>
<accession>A0A350NZD8</accession>
<dbReference type="AlphaFoldDB" id="A0A350NZD8"/>